<evidence type="ECO:0000313" key="2">
    <source>
        <dbReference type="Proteomes" id="UP000236291"/>
    </source>
</evidence>
<gene>
    <name evidence="1" type="ORF">L195_g052651</name>
</gene>
<name>A0A2K3K6A8_TRIPR</name>
<dbReference type="AlphaFoldDB" id="A0A2K3K6A8"/>
<sequence length="40" mass="4492">MSSKRFVQMPPKPLEASFVSHFKAKPPAAPLQLRRVKDGN</sequence>
<proteinExistence type="predicted"/>
<protein>
    <submittedName>
        <fullName evidence="1">Uncharacterized protein</fullName>
    </submittedName>
</protein>
<comment type="caution">
    <text evidence="1">The sequence shown here is derived from an EMBL/GenBank/DDBJ whole genome shotgun (WGS) entry which is preliminary data.</text>
</comment>
<accession>A0A2K3K6A8</accession>
<organism evidence="1 2">
    <name type="scientific">Trifolium pratense</name>
    <name type="common">Red clover</name>
    <dbReference type="NCBI Taxonomy" id="57577"/>
    <lineage>
        <taxon>Eukaryota</taxon>
        <taxon>Viridiplantae</taxon>
        <taxon>Streptophyta</taxon>
        <taxon>Embryophyta</taxon>
        <taxon>Tracheophyta</taxon>
        <taxon>Spermatophyta</taxon>
        <taxon>Magnoliopsida</taxon>
        <taxon>eudicotyledons</taxon>
        <taxon>Gunneridae</taxon>
        <taxon>Pentapetalae</taxon>
        <taxon>rosids</taxon>
        <taxon>fabids</taxon>
        <taxon>Fabales</taxon>
        <taxon>Fabaceae</taxon>
        <taxon>Papilionoideae</taxon>
        <taxon>50 kb inversion clade</taxon>
        <taxon>NPAAA clade</taxon>
        <taxon>Hologalegina</taxon>
        <taxon>IRL clade</taxon>
        <taxon>Trifolieae</taxon>
        <taxon>Trifolium</taxon>
    </lineage>
</organism>
<reference evidence="1 2" key="2">
    <citation type="journal article" date="2017" name="Front. Plant Sci.">
        <title>Gene Classification and Mining of Molecular Markers Useful in Red Clover (Trifolium pratense) Breeding.</title>
        <authorList>
            <person name="Istvanek J."/>
            <person name="Dluhosova J."/>
            <person name="Dluhos P."/>
            <person name="Patkova L."/>
            <person name="Nedelnik J."/>
            <person name="Repkova J."/>
        </authorList>
    </citation>
    <scope>NUCLEOTIDE SEQUENCE [LARGE SCALE GENOMIC DNA]</scope>
    <source>
        <strain evidence="2">cv. Tatra</strain>
        <tissue evidence="1">Young leaves</tissue>
    </source>
</reference>
<dbReference type="EMBL" id="ASHM01086191">
    <property type="protein sequence ID" value="PNX61817.1"/>
    <property type="molecule type" value="Genomic_DNA"/>
</dbReference>
<dbReference type="Proteomes" id="UP000236291">
    <property type="component" value="Unassembled WGS sequence"/>
</dbReference>
<evidence type="ECO:0000313" key="1">
    <source>
        <dbReference type="EMBL" id="PNX61817.1"/>
    </source>
</evidence>
<reference evidence="1 2" key="1">
    <citation type="journal article" date="2014" name="Am. J. Bot.">
        <title>Genome assembly and annotation for red clover (Trifolium pratense; Fabaceae).</title>
        <authorList>
            <person name="Istvanek J."/>
            <person name="Jaros M."/>
            <person name="Krenek A."/>
            <person name="Repkova J."/>
        </authorList>
    </citation>
    <scope>NUCLEOTIDE SEQUENCE [LARGE SCALE GENOMIC DNA]</scope>
    <source>
        <strain evidence="2">cv. Tatra</strain>
        <tissue evidence="1">Young leaves</tissue>
    </source>
</reference>